<proteinExistence type="predicted"/>
<organism evidence="2 3">
    <name type="scientific">Centaurea solstitialis</name>
    <name type="common">yellow star-thistle</name>
    <dbReference type="NCBI Taxonomy" id="347529"/>
    <lineage>
        <taxon>Eukaryota</taxon>
        <taxon>Viridiplantae</taxon>
        <taxon>Streptophyta</taxon>
        <taxon>Embryophyta</taxon>
        <taxon>Tracheophyta</taxon>
        <taxon>Spermatophyta</taxon>
        <taxon>Magnoliopsida</taxon>
        <taxon>eudicotyledons</taxon>
        <taxon>Gunneridae</taxon>
        <taxon>Pentapetalae</taxon>
        <taxon>asterids</taxon>
        <taxon>campanulids</taxon>
        <taxon>Asterales</taxon>
        <taxon>Asteraceae</taxon>
        <taxon>Carduoideae</taxon>
        <taxon>Cardueae</taxon>
        <taxon>Centaureinae</taxon>
        <taxon>Centaurea</taxon>
    </lineage>
</organism>
<feature type="region of interest" description="Disordered" evidence="1">
    <location>
        <begin position="1"/>
        <end position="28"/>
    </location>
</feature>
<name>A0AA38TWP1_9ASTR</name>
<dbReference type="EMBL" id="JARYMX010000003">
    <property type="protein sequence ID" value="KAJ9558128.1"/>
    <property type="molecule type" value="Genomic_DNA"/>
</dbReference>
<reference evidence="2" key="1">
    <citation type="submission" date="2023-03" db="EMBL/GenBank/DDBJ databases">
        <title>Chromosome-scale reference genome and RAD-based genetic map of yellow starthistle (Centaurea solstitialis) reveal putative structural variation and QTLs associated with invader traits.</title>
        <authorList>
            <person name="Reatini B."/>
            <person name="Cang F.A."/>
            <person name="Jiang Q."/>
            <person name="Mckibben M.T.W."/>
            <person name="Barker M.S."/>
            <person name="Rieseberg L.H."/>
            <person name="Dlugosch K.M."/>
        </authorList>
    </citation>
    <scope>NUCLEOTIDE SEQUENCE</scope>
    <source>
        <strain evidence="2">CAN-66</strain>
        <tissue evidence="2">Leaf</tissue>
    </source>
</reference>
<dbReference type="AlphaFoldDB" id="A0AA38TWP1"/>
<comment type="caution">
    <text evidence="2">The sequence shown here is derived from an EMBL/GenBank/DDBJ whole genome shotgun (WGS) entry which is preliminary data.</text>
</comment>
<evidence type="ECO:0000256" key="1">
    <source>
        <dbReference type="SAM" id="MobiDB-lite"/>
    </source>
</evidence>
<sequence length="28" mass="3125">MTGQDRTGQNRTGQNRTGQVSSVCCRRK</sequence>
<keyword evidence="3" id="KW-1185">Reference proteome</keyword>
<evidence type="ECO:0000313" key="3">
    <source>
        <dbReference type="Proteomes" id="UP001172457"/>
    </source>
</evidence>
<accession>A0AA38TWP1</accession>
<gene>
    <name evidence="2" type="ORF">OSB04_012742</name>
</gene>
<evidence type="ECO:0000313" key="2">
    <source>
        <dbReference type="EMBL" id="KAJ9558128.1"/>
    </source>
</evidence>
<feature type="compositionally biased region" description="Polar residues" evidence="1">
    <location>
        <begin position="1"/>
        <end position="22"/>
    </location>
</feature>
<dbReference type="Proteomes" id="UP001172457">
    <property type="component" value="Chromosome 3"/>
</dbReference>
<protein>
    <submittedName>
        <fullName evidence="2">Uncharacterized protein</fullName>
    </submittedName>
</protein>